<dbReference type="FunFam" id="3.30.70.270:FF:000001">
    <property type="entry name" value="Diguanylate cyclase domain protein"/>
    <property type="match status" value="1"/>
</dbReference>
<dbReference type="InterPro" id="IPR029787">
    <property type="entry name" value="Nucleotide_cyclase"/>
</dbReference>
<dbReference type="Pfam" id="PF01590">
    <property type="entry name" value="GAF"/>
    <property type="match status" value="1"/>
</dbReference>
<feature type="transmembrane region" description="Helical" evidence="3">
    <location>
        <begin position="34"/>
        <end position="53"/>
    </location>
</feature>
<dbReference type="GO" id="GO:0005886">
    <property type="term" value="C:plasma membrane"/>
    <property type="evidence" value="ECO:0007669"/>
    <property type="project" value="TreeGrafter"/>
</dbReference>
<protein>
    <recommendedName>
        <fullName evidence="1">diguanylate cyclase</fullName>
        <ecNumber evidence="1">2.7.7.65</ecNumber>
    </recommendedName>
</protein>
<organism evidence="5 6">
    <name type="scientific">Velamenicoccus archaeovorus</name>
    <dbReference type="NCBI Taxonomy" id="1930593"/>
    <lineage>
        <taxon>Bacteria</taxon>
        <taxon>Pseudomonadati</taxon>
        <taxon>Candidatus Omnitrophota</taxon>
        <taxon>Candidatus Velamenicoccus</taxon>
    </lineage>
</organism>
<dbReference type="CDD" id="cd01949">
    <property type="entry name" value="GGDEF"/>
    <property type="match status" value="1"/>
</dbReference>
<gene>
    <name evidence="5" type="ORF">BU251_02965</name>
</gene>
<dbReference type="PANTHER" id="PTHR45138:SF9">
    <property type="entry name" value="DIGUANYLATE CYCLASE DGCM-RELATED"/>
    <property type="match status" value="1"/>
</dbReference>
<evidence type="ECO:0000259" key="4">
    <source>
        <dbReference type="PROSITE" id="PS50887"/>
    </source>
</evidence>
<dbReference type="AlphaFoldDB" id="A0A410P3W3"/>
<dbReference type="Gene3D" id="3.30.450.40">
    <property type="match status" value="1"/>
</dbReference>
<dbReference type="KEGG" id="vai:BU251_02965"/>
<keyword evidence="3" id="KW-0472">Membrane</keyword>
<feature type="domain" description="GGDEF" evidence="4">
    <location>
        <begin position="294"/>
        <end position="426"/>
    </location>
</feature>
<proteinExistence type="predicted"/>
<comment type="catalytic activity">
    <reaction evidence="2">
        <text>2 GTP = 3',3'-c-di-GMP + 2 diphosphate</text>
        <dbReference type="Rhea" id="RHEA:24898"/>
        <dbReference type="ChEBI" id="CHEBI:33019"/>
        <dbReference type="ChEBI" id="CHEBI:37565"/>
        <dbReference type="ChEBI" id="CHEBI:58805"/>
        <dbReference type="EC" id="2.7.7.65"/>
    </reaction>
</comment>
<evidence type="ECO:0000256" key="3">
    <source>
        <dbReference type="SAM" id="Phobius"/>
    </source>
</evidence>
<evidence type="ECO:0000313" key="6">
    <source>
        <dbReference type="Proteomes" id="UP000287243"/>
    </source>
</evidence>
<sequence length="426" mass="48773">MYKPSRTFFILAFFSLLAGLGLTFFIFLIFFSRFFVWIILGYCFLFFLLLLRFQASRSVLTRLTLKKEEVFETFNIAEQEIARLGDLRVALEKKIKSYERLEKFTQSLNNEVSLDRICGIVAGELFELFEARGNVLLYLVNPATHRLGLRVLKREDESIRIREKTGDLFDAWVLRHNQPLLVESASNDFRFDPERLKAEVRRPVESLMAVPLETESQTLGILRIDARAERQYSSDDLRLLFVIGDIAKLAIENAVYFGQMQALSITDGLTGIYLRRYAADRLKEEFLRARRENSCISFLMLDIDHFKAINDTYGHMAGDAVLKKMAQWLKTSFDLPGQLVFRYGGEEFGVILPGVQKKEAVRLAESFRRSLSDKDVSLRREKIAVRVSLGVAAFPDDAAEEKELIGAADEALLEAKRSGRDKVCPS</sequence>
<dbReference type="SMART" id="SM00267">
    <property type="entry name" value="GGDEF"/>
    <property type="match status" value="1"/>
</dbReference>
<dbReference type="EMBL" id="CP019384">
    <property type="protein sequence ID" value="QAT16768.1"/>
    <property type="molecule type" value="Genomic_DNA"/>
</dbReference>
<dbReference type="InterPro" id="IPR000160">
    <property type="entry name" value="GGDEF_dom"/>
</dbReference>
<evidence type="ECO:0000256" key="2">
    <source>
        <dbReference type="ARBA" id="ARBA00034247"/>
    </source>
</evidence>
<dbReference type="EC" id="2.7.7.65" evidence="1"/>
<dbReference type="InterPro" id="IPR043128">
    <property type="entry name" value="Rev_trsase/Diguanyl_cyclase"/>
</dbReference>
<dbReference type="Proteomes" id="UP000287243">
    <property type="component" value="Chromosome"/>
</dbReference>
<accession>A0A410P3W3</accession>
<dbReference type="NCBIfam" id="TIGR00254">
    <property type="entry name" value="GGDEF"/>
    <property type="match status" value="1"/>
</dbReference>
<keyword evidence="3" id="KW-1133">Transmembrane helix</keyword>
<dbReference type="PROSITE" id="PS50887">
    <property type="entry name" value="GGDEF"/>
    <property type="match status" value="1"/>
</dbReference>
<dbReference type="InterPro" id="IPR029016">
    <property type="entry name" value="GAF-like_dom_sf"/>
</dbReference>
<dbReference type="Pfam" id="PF00990">
    <property type="entry name" value="GGDEF"/>
    <property type="match status" value="1"/>
</dbReference>
<name>A0A410P3W3_VELA1</name>
<evidence type="ECO:0000256" key="1">
    <source>
        <dbReference type="ARBA" id="ARBA00012528"/>
    </source>
</evidence>
<dbReference type="SUPFAM" id="SSF55073">
    <property type="entry name" value="Nucleotide cyclase"/>
    <property type="match status" value="1"/>
</dbReference>
<dbReference type="InterPro" id="IPR003018">
    <property type="entry name" value="GAF"/>
</dbReference>
<dbReference type="GO" id="GO:1902201">
    <property type="term" value="P:negative regulation of bacterial-type flagellum-dependent cell motility"/>
    <property type="evidence" value="ECO:0007669"/>
    <property type="project" value="TreeGrafter"/>
</dbReference>
<dbReference type="SUPFAM" id="SSF55781">
    <property type="entry name" value="GAF domain-like"/>
    <property type="match status" value="1"/>
</dbReference>
<dbReference type="Gene3D" id="3.30.70.270">
    <property type="match status" value="1"/>
</dbReference>
<dbReference type="InterPro" id="IPR050469">
    <property type="entry name" value="Diguanylate_Cyclase"/>
</dbReference>
<dbReference type="GO" id="GO:0052621">
    <property type="term" value="F:diguanylate cyclase activity"/>
    <property type="evidence" value="ECO:0007669"/>
    <property type="project" value="UniProtKB-EC"/>
</dbReference>
<dbReference type="SMART" id="SM00065">
    <property type="entry name" value="GAF"/>
    <property type="match status" value="1"/>
</dbReference>
<reference evidence="5 6" key="1">
    <citation type="submission" date="2017-01" db="EMBL/GenBank/DDBJ databases">
        <title>First insights into the biology of 'candidatus Vampirococcus archaeovorus'.</title>
        <authorList>
            <person name="Kizina J."/>
            <person name="Jordan S."/>
            <person name="Stueber K."/>
            <person name="Reinhardt R."/>
            <person name="Harder J."/>
        </authorList>
    </citation>
    <scope>NUCLEOTIDE SEQUENCE [LARGE SCALE GENOMIC DNA]</scope>
    <source>
        <strain evidence="5 6">LiM</strain>
    </source>
</reference>
<dbReference type="PANTHER" id="PTHR45138">
    <property type="entry name" value="REGULATORY COMPONENTS OF SENSORY TRANSDUCTION SYSTEM"/>
    <property type="match status" value="1"/>
</dbReference>
<feature type="transmembrane region" description="Helical" evidence="3">
    <location>
        <begin position="7"/>
        <end position="28"/>
    </location>
</feature>
<dbReference type="GO" id="GO:0043709">
    <property type="term" value="P:cell adhesion involved in single-species biofilm formation"/>
    <property type="evidence" value="ECO:0007669"/>
    <property type="project" value="TreeGrafter"/>
</dbReference>
<keyword evidence="6" id="KW-1185">Reference proteome</keyword>
<keyword evidence="3" id="KW-0812">Transmembrane</keyword>
<evidence type="ECO:0000313" key="5">
    <source>
        <dbReference type="EMBL" id="QAT16768.1"/>
    </source>
</evidence>